<dbReference type="PRINTS" id="PR00176">
    <property type="entry name" value="NANEUSMPORT"/>
</dbReference>
<comment type="caution">
    <text evidence="8">The sequence shown here is derived from an EMBL/GenBank/DDBJ whole genome shotgun (WGS) entry which is preliminary data.</text>
</comment>
<dbReference type="InterPro" id="IPR037272">
    <property type="entry name" value="SNS_sf"/>
</dbReference>
<dbReference type="AlphaFoldDB" id="A0A8H5W1K3"/>
<dbReference type="InterPro" id="IPR000175">
    <property type="entry name" value="Na/ntran_symport"/>
</dbReference>
<dbReference type="PANTHER" id="PTHR11616">
    <property type="entry name" value="SODIUM/CHLORIDE DEPENDENT TRANSPORTER"/>
    <property type="match status" value="1"/>
</dbReference>
<keyword evidence="3 7" id="KW-0812">Transmembrane</keyword>
<dbReference type="EMBL" id="JAAQRI010000070">
    <property type="protein sequence ID" value="KAF5642230.1"/>
    <property type="molecule type" value="Genomic_DNA"/>
</dbReference>
<dbReference type="PANTHER" id="PTHR11616:SF240">
    <property type="entry name" value="BLOATED TUBULES, ISOFORM B-RELATED"/>
    <property type="match status" value="1"/>
</dbReference>
<comment type="subcellular location">
    <subcellularLocation>
        <location evidence="1">Membrane</location>
        <topology evidence="1">Multi-pass membrane protein</topology>
    </subcellularLocation>
</comment>
<evidence type="ECO:0000256" key="3">
    <source>
        <dbReference type="ARBA" id="ARBA00022692"/>
    </source>
</evidence>
<organism evidence="8 9">
    <name type="scientific">Fusarium tjaetaba</name>
    <dbReference type="NCBI Taxonomy" id="1567544"/>
    <lineage>
        <taxon>Eukaryota</taxon>
        <taxon>Fungi</taxon>
        <taxon>Dikarya</taxon>
        <taxon>Ascomycota</taxon>
        <taxon>Pezizomycotina</taxon>
        <taxon>Sordariomycetes</taxon>
        <taxon>Hypocreomycetidae</taxon>
        <taxon>Hypocreales</taxon>
        <taxon>Nectriaceae</taxon>
        <taxon>Fusarium</taxon>
        <taxon>Fusarium fujikuroi species complex</taxon>
    </lineage>
</organism>
<keyword evidence="5 7" id="KW-0472">Membrane</keyword>
<feature type="transmembrane region" description="Helical" evidence="7">
    <location>
        <begin position="129"/>
        <end position="158"/>
    </location>
</feature>
<sequence>MGIILIERGVSLPNASEDIKLYFASWPSSKLAGTKVWRDAVGQVFFSTGVGFRYYTAYASYNRKFANAAQDAVIIVLFNSSFEALVAFAVFGIVGYLGMRPEGTGDIGSYGLGFMTYPEAFIEIPASGFFSVIFLFTIMLLGISLSFAMLDAVMTLILDSPFAINWSRPWVTTTMVTICFLLSLPHCTEFGYFSIDVIGRWINNIGLITSVFYYVVFYSTRSQLCRRQWSKLVSPLPLGTMPRYIPGSVLAIIFSLAYPSFEEVKNAPLYILGSISAHLLLVWCVIGFVFPRWFNVFIVPGRRDDWKQPYAPNVLRGTTEGGEVTKAETGMPSGDASMSNEGVKV</sequence>
<evidence type="ECO:0000256" key="6">
    <source>
        <dbReference type="SAM" id="MobiDB-lite"/>
    </source>
</evidence>
<dbReference type="OrthoDB" id="7777654at2759"/>
<dbReference type="SUPFAM" id="SSF161070">
    <property type="entry name" value="SNF-like"/>
    <property type="match status" value="1"/>
</dbReference>
<dbReference type="PROSITE" id="PS50267">
    <property type="entry name" value="NA_NEUROTRAN_SYMP_3"/>
    <property type="match status" value="1"/>
</dbReference>
<evidence type="ECO:0000256" key="7">
    <source>
        <dbReference type="SAM" id="Phobius"/>
    </source>
</evidence>
<gene>
    <name evidence="8" type="ORF">FTJAE_3705</name>
</gene>
<protein>
    <submittedName>
        <fullName evidence="8">Sodium and chloride-dependent GABA transporter 2</fullName>
    </submittedName>
</protein>
<evidence type="ECO:0000256" key="4">
    <source>
        <dbReference type="ARBA" id="ARBA00022989"/>
    </source>
</evidence>
<name>A0A8H5W1K3_9HYPO</name>
<dbReference type="GeneID" id="59302302"/>
<feature type="transmembrane region" description="Helical" evidence="7">
    <location>
        <begin position="72"/>
        <end position="97"/>
    </location>
</feature>
<feature type="compositionally biased region" description="Polar residues" evidence="6">
    <location>
        <begin position="336"/>
        <end position="345"/>
    </location>
</feature>
<dbReference type="GO" id="GO:0005886">
    <property type="term" value="C:plasma membrane"/>
    <property type="evidence" value="ECO:0007669"/>
    <property type="project" value="TreeGrafter"/>
</dbReference>
<feature type="transmembrane region" description="Helical" evidence="7">
    <location>
        <begin position="170"/>
        <end position="195"/>
    </location>
</feature>
<proteinExistence type="predicted"/>
<feature type="transmembrane region" description="Helical" evidence="7">
    <location>
        <begin position="201"/>
        <end position="220"/>
    </location>
</feature>
<keyword evidence="4 7" id="KW-1133">Transmembrane helix</keyword>
<evidence type="ECO:0000313" key="9">
    <source>
        <dbReference type="Proteomes" id="UP000530670"/>
    </source>
</evidence>
<evidence type="ECO:0000256" key="2">
    <source>
        <dbReference type="ARBA" id="ARBA00022448"/>
    </source>
</evidence>
<evidence type="ECO:0000313" key="8">
    <source>
        <dbReference type="EMBL" id="KAF5642230.1"/>
    </source>
</evidence>
<dbReference type="Proteomes" id="UP000530670">
    <property type="component" value="Unassembled WGS sequence"/>
</dbReference>
<keyword evidence="9" id="KW-1185">Reference proteome</keyword>
<reference evidence="8 9" key="1">
    <citation type="submission" date="2020-05" db="EMBL/GenBank/DDBJ databases">
        <title>Identification and distribution of gene clusters putatively required for synthesis of sphingolipid metabolism inhibitors in phylogenetically diverse species of the filamentous fungus Fusarium.</title>
        <authorList>
            <person name="Kim H.-S."/>
            <person name="Busman M."/>
            <person name="Brown D.W."/>
            <person name="Divon H."/>
            <person name="Uhlig S."/>
            <person name="Proctor R.H."/>
        </authorList>
    </citation>
    <scope>NUCLEOTIDE SEQUENCE [LARGE SCALE GENOMIC DNA]</scope>
    <source>
        <strain evidence="8 9">NRRL 66243</strain>
    </source>
</reference>
<accession>A0A8H5W1K3</accession>
<evidence type="ECO:0000256" key="5">
    <source>
        <dbReference type="ARBA" id="ARBA00023136"/>
    </source>
</evidence>
<dbReference type="RefSeq" id="XP_037209119.1">
    <property type="nucleotide sequence ID" value="XM_037350032.1"/>
</dbReference>
<evidence type="ECO:0000256" key="1">
    <source>
        <dbReference type="ARBA" id="ARBA00004141"/>
    </source>
</evidence>
<feature type="transmembrane region" description="Helical" evidence="7">
    <location>
        <begin position="241"/>
        <end position="261"/>
    </location>
</feature>
<keyword evidence="2" id="KW-0813">Transport</keyword>
<feature type="region of interest" description="Disordered" evidence="6">
    <location>
        <begin position="317"/>
        <end position="345"/>
    </location>
</feature>
<dbReference type="Pfam" id="PF00209">
    <property type="entry name" value="SNF"/>
    <property type="match status" value="1"/>
</dbReference>
<feature type="transmembrane region" description="Helical" evidence="7">
    <location>
        <begin position="267"/>
        <end position="290"/>
    </location>
</feature>
<dbReference type="GO" id="GO:0035725">
    <property type="term" value="P:sodium ion transmembrane transport"/>
    <property type="evidence" value="ECO:0007669"/>
    <property type="project" value="TreeGrafter"/>
</dbReference>